<evidence type="ECO:0000256" key="7">
    <source>
        <dbReference type="ARBA" id="ARBA00022989"/>
    </source>
</evidence>
<evidence type="ECO:0000256" key="3">
    <source>
        <dbReference type="ARBA" id="ARBA00022692"/>
    </source>
</evidence>
<dbReference type="InterPro" id="IPR023839">
    <property type="entry name" value="Firmicutes_EssC_C"/>
</dbReference>
<dbReference type="CDD" id="cd01127">
    <property type="entry name" value="TrwB_TraG_TraD_VirD4"/>
    <property type="match status" value="1"/>
</dbReference>
<evidence type="ECO:0000256" key="4">
    <source>
        <dbReference type="ARBA" id="ARBA00022737"/>
    </source>
</evidence>
<comment type="caution">
    <text evidence="12">The sequence shown here is derived from an EMBL/GenBank/DDBJ whole genome shotgun (WGS) entry which is preliminary data.</text>
</comment>
<evidence type="ECO:0000256" key="5">
    <source>
        <dbReference type="ARBA" id="ARBA00022741"/>
    </source>
</evidence>
<dbReference type="PROSITE" id="PS50901">
    <property type="entry name" value="FTSK"/>
    <property type="match status" value="2"/>
</dbReference>
<keyword evidence="2" id="KW-1003">Cell membrane</keyword>
<evidence type="ECO:0000256" key="8">
    <source>
        <dbReference type="ARBA" id="ARBA00023136"/>
    </source>
</evidence>
<evidence type="ECO:0000313" key="12">
    <source>
        <dbReference type="EMBL" id="HJF31314.1"/>
    </source>
</evidence>
<dbReference type="GO" id="GO:0005886">
    <property type="term" value="C:plasma membrane"/>
    <property type="evidence" value="ECO:0007669"/>
    <property type="project" value="UniProtKB-SubCell"/>
</dbReference>
<dbReference type="EMBL" id="DYWT01000099">
    <property type="protein sequence ID" value="HJF31314.1"/>
    <property type="molecule type" value="Genomic_DNA"/>
</dbReference>
<feature type="domain" description="FtsK" evidence="11">
    <location>
        <begin position="661"/>
        <end position="857"/>
    </location>
</feature>
<reference evidence="12" key="2">
    <citation type="submission" date="2021-09" db="EMBL/GenBank/DDBJ databases">
        <authorList>
            <person name="Gilroy R."/>
        </authorList>
    </citation>
    <scope>NUCLEOTIDE SEQUENCE</scope>
    <source>
        <strain evidence="12">CHK171-7178</strain>
    </source>
</reference>
<keyword evidence="3 10" id="KW-0812">Transmembrane</keyword>
<dbReference type="GO" id="GO:0005524">
    <property type="term" value="F:ATP binding"/>
    <property type="evidence" value="ECO:0007669"/>
    <property type="project" value="UniProtKB-UniRule"/>
</dbReference>
<dbReference type="PANTHER" id="PTHR22683:SF1">
    <property type="entry name" value="TYPE VII SECRETION SYSTEM PROTEIN ESSC"/>
    <property type="match status" value="1"/>
</dbReference>
<dbReference type="InterPro" id="IPR002543">
    <property type="entry name" value="FtsK_dom"/>
</dbReference>
<reference evidence="12" key="1">
    <citation type="journal article" date="2021" name="PeerJ">
        <title>Extensive microbial diversity within the chicken gut microbiome revealed by metagenomics and culture.</title>
        <authorList>
            <person name="Gilroy R."/>
            <person name="Ravi A."/>
            <person name="Getino M."/>
            <person name="Pursley I."/>
            <person name="Horton D.L."/>
            <person name="Alikhan N.F."/>
            <person name="Baker D."/>
            <person name="Gharbi K."/>
            <person name="Hall N."/>
            <person name="Watson M."/>
            <person name="Adriaenssens E.M."/>
            <person name="Foster-Nyarko E."/>
            <person name="Jarju S."/>
            <person name="Secka A."/>
            <person name="Antonio M."/>
            <person name="Oren A."/>
            <person name="Chaudhuri R.R."/>
            <person name="La Ragione R."/>
            <person name="Hildebrand F."/>
            <person name="Pallen M.J."/>
        </authorList>
    </citation>
    <scope>NUCLEOTIDE SEQUENCE</scope>
    <source>
        <strain evidence="12">CHK171-7178</strain>
    </source>
</reference>
<evidence type="ECO:0000313" key="13">
    <source>
        <dbReference type="Proteomes" id="UP000698173"/>
    </source>
</evidence>
<dbReference type="SUPFAM" id="SSF52540">
    <property type="entry name" value="P-loop containing nucleoside triphosphate hydrolases"/>
    <property type="match status" value="3"/>
</dbReference>
<evidence type="ECO:0000256" key="9">
    <source>
        <dbReference type="PROSITE-ProRule" id="PRU00289"/>
    </source>
</evidence>
<feature type="domain" description="FtsK" evidence="11">
    <location>
        <begin position="992"/>
        <end position="1176"/>
    </location>
</feature>
<dbReference type="InterPro" id="IPR027417">
    <property type="entry name" value="P-loop_NTPase"/>
</dbReference>
<evidence type="ECO:0000256" key="10">
    <source>
        <dbReference type="SAM" id="Phobius"/>
    </source>
</evidence>
<feature type="transmembrane region" description="Helical" evidence="10">
    <location>
        <begin position="269"/>
        <end position="290"/>
    </location>
</feature>
<dbReference type="GO" id="GO:0003677">
    <property type="term" value="F:DNA binding"/>
    <property type="evidence" value="ECO:0007669"/>
    <property type="project" value="InterPro"/>
</dbReference>
<keyword evidence="6 9" id="KW-0067">ATP-binding</keyword>
<keyword evidence="7 10" id="KW-1133">Transmembrane helix</keyword>
<accession>A0A921FXG6</accession>
<name>A0A921FXG6_SPOPS</name>
<keyword evidence="5 9" id="KW-0547">Nucleotide-binding</keyword>
<dbReference type="Pfam" id="PF01580">
    <property type="entry name" value="FtsK_SpoIIIE"/>
    <property type="match status" value="2"/>
</dbReference>
<dbReference type="InterPro" id="IPR022206">
    <property type="entry name" value="Firmicutes_EssC_N"/>
</dbReference>
<dbReference type="PANTHER" id="PTHR22683">
    <property type="entry name" value="SPORULATION PROTEIN RELATED"/>
    <property type="match status" value="1"/>
</dbReference>
<dbReference type="Pfam" id="PF12538">
    <property type="entry name" value="FtsK_SpoIIIE_N"/>
    <property type="match status" value="1"/>
</dbReference>
<proteinExistence type="predicted"/>
<feature type="binding site" evidence="9">
    <location>
        <begin position="681"/>
        <end position="688"/>
    </location>
    <ligand>
        <name>ATP</name>
        <dbReference type="ChEBI" id="CHEBI:30616"/>
    </ligand>
</feature>
<protein>
    <submittedName>
        <fullName evidence="12">Type VII secretion protein EssC</fullName>
    </submittedName>
</protein>
<keyword evidence="8 10" id="KW-0472">Membrane</keyword>
<comment type="subcellular location">
    <subcellularLocation>
        <location evidence="1">Cell membrane</location>
        <topology evidence="1">Multi-pass membrane protein</topology>
    </subcellularLocation>
</comment>
<dbReference type="NCBIfam" id="TIGR03928">
    <property type="entry name" value="T7_EssCb_Firm"/>
    <property type="match status" value="1"/>
</dbReference>
<evidence type="ECO:0000256" key="2">
    <source>
        <dbReference type="ARBA" id="ARBA00022475"/>
    </source>
</evidence>
<evidence type="ECO:0000259" key="11">
    <source>
        <dbReference type="PROSITE" id="PS50901"/>
    </source>
</evidence>
<dbReference type="CDD" id="cd00060">
    <property type="entry name" value="FHA"/>
    <property type="match status" value="1"/>
</dbReference>
<gene>
    <name evidence="12" type="primary">essC</name>
    <name evidence="12" type="ORF">K8V56_05975</name>
</gene>
<dbReference type="Proteomes" id="UP000698173">
    <property type="component" value="Unassembled WGS sequence"/>
</dbReference>
<feature type="binding site" evidence="9">
    <location>
        <begin position="1009"/>
        <end position="1016"/>
    </location>
    <ligand>
        <name>ATP</name>
        <dbReference type="ChEBI" id="CHEBI:30616"/>
    </ligand>
</feature>
<dbReference type="InterPro" id="IPR050206">
    <property type="entry name" value="FtsK/SpoIIIE/SftA"/>
</dbReference>
<evidence type="ECO:0000256" key="6">
    <source>
        <dbReference type="ARBA" id="ARBA00022840"/>
    </source>
</evidence>
<dbReference type="Gene3D" id="3.40.50.300">
    <property type="entry name" value="P-loop containing nucleotide triphosphate hydrolases"/>
    <property type="match status" value="3"/>
</dbReference>
<keyword evidence="4" id="KW-0677">Repeat</keyword>
<organism evidence="12 13">
    <name type="scientific">Sporosarcina psychrophila</name>
    <name type="common">Bacillus psychrophilus</name>
    <dbReference type="NCBI Taxonomy" id="1476"/>
    <lineage>
        <taxon>Bacteria</taxon>
        <taxon>Bacillati</taxon>
        <taxon>Bacillota</taxon>
        <taxon>Bacilli</taxon>
        <taxon>Bacillales</taxon>
        <taxon>Caryophanaceae</taxon>
        <taxon>Sporosarcina</taxon>
    </lineage>
</organism>
<sequence>MKQLWVFYGEHYQRIDLDETTFTSLTIGPAIENDITIQSYPFTSGHFTVAKEEDGFTVHDGVDYVGRLLVKESLSIEQKELLLHLYVLPAPASTKTYYLDYENEVSFDSRLETATVNREEITFPNVESGHFSLNKTLDGWIIKKNYSCPLYVNGKRVDMEEPLQIGDVVQWAFMEMKLIEQDILEIVSAAEYETRLSEIDVPQSELVTLYPDYRRTPRMIYDLPEEKVSLSFPAQESEDSGRGLLLIIAPPLVMLLVMGLVAILIPRGIFIIISISMFLMTLVTSTVQYFKDRKRRKANEAKRRRVYAAYLQNMRQELYELSKKQKEVLDYHFPPFEQMKQLTNQLSGRIWEKTLESHDFMEFRLGTGNVPASYAITLSSGDLANREVDDLLEQAQRMETVYKEIPGAPITARISQGILGLIGKASIIKRELRQIVGQLAFSHSYHDTRFIYIFNNKDYADIEWMKWLPHFTLPNMHAKGLIHNEETRDQLLSSLYEIIRERDMDDMKGKVKFTPHLVFIVSNYPLIAEHVILEYLEGKNNVDLGISVIFAEAAQERMTENVHTLVRYVNDREGDILIDAGKAVNTPFQLDDYDDKTNERFARMLKSLNHQIGMKNSIPSSVSFLEMFGVKDVEDVPIGRNWLTNESSKSLAVPIGFKGKEELVQLNLHEKAHGPHGLLAGTTGSGKSEFLQTYILSLAVNFHPHEVAFLLIDYKGGGMAQPFRNIPHLLGTITNIEGSKNFSMRALTSINSELKRRQRLFDQYVVTHIDDYTTLYKEGNAAEPLPHLFLISDEFAELKSEEPEFIRELVSTARIGRSLGVHLILATQKPGGIIDEQIWSNARFRVALKVQDASDSKEILKNGDAATITVTGRGYLQVGNNEVYELFQSAWSGAPYMEETLEGEDDIAIVTDLGLYPLSGIETSVSKKRNGLTEMEAVTAKIAQTQAELSIRKLSSPWLLPLAMRIDKPEDHSAMQVGFSLGMIDEPEKQSQTPIGYDWTKDGNLGVFGSSGYGKSYTLLTAVLGIADHLTPSEANFYILDFGNGSLLPLRQLPHTADYFTLDEELKREKLVKLIKDEITKRKLAFQQAEVSNITMYNELSAHRMPLIYMVVDNYDIVREEMEELEIQLIQFGRDGQSLGIYLFIAATRVQSVRQSLMNNLKTKVVHYLMDATESFTVVGRVPFELEPFPGRAIIKKEDPHFAQIFLPASGANDFDVLEAIKMTARELKEKYRGHELPQPIPMLPFELTSTIFPSYVSGEKENGVVAIGLDEEIVRPIKIDFRKNRHCLLVGQVQRGKTNTLKWILHTLIEQDAGFIAIFDSFDRGLSMFSEDPKVDYLETKERLMDWLTQAEQFYIQAENAYLETVQSGNRAVELVPSYFIIDGYTRFLQVADIGIQDRLSKLMKKYSHLGFNVIISGNNAEITKGYDAFTNELKLVRQALVFMKKSEQTLYTVAYERKEMDLPLGFAHYILNGNASKIQIPLSEIERKILQ</sequence>
<evidence type="ECO:0000256" key="1">
    <source>
        <dbReference type="ARBA" id="ARBA00004651"/>
    </source>
</evidence>
<feature type="transmembrane region" description="Helical" evidence="10">
    <location>
        <begin position="244"/>
        <end position="263"/>
    </location>
</feature>